<keyword evidence="7" id="KW-1185">Reference proteome</keyword>
<sequence length="273" mass="31351">MFPLMIVDDEKAIREYLPALIDFEAYGFKICATARNGQDALEKWAHCRPKVIFLDVCMPVMDGLAFLQELKKQDEDMPYIVMLSGYSDFEYARTAIRYGVRAYLTKPVEEEEVCSILQELAAALRERGKQTKKEDIREQVRAVIQLYHSGDGDRTPFEECRMMHCVVLNDSGAQEEAYGAVREIIEERLYGGESAFCRSRGSVLSYLISPKALEEYQHSVTLLGRHLLHNLKKAGIECALLFDENLFRKGEGSFRNDFDLHLYQMMTEVFWGG</sequence>
<evidence type="ECO:0000259" key="5">
    <source>
        <dbReference type="PROSITE" id="PS50110"/>
    </source>
</evidence>
<gene>
    <name evidence="6" type="ORF">AMURIS_01005</name>
</gene>
<dbReference type="Pfam" id="PF00072">
    <property type="entry name" value="Response_reg"/>
    <property type="match status" value="1"/>
</dbReference>
<evidence type="ECO:0000256" key="4">
    <source>
        <dbReference type="PROSITE-ProRule" id="PRU00169"/>
    </source>
</evidence>
<feature type="domain" description="Response regulatory" evidence="5">
    <location>
        <begin position="3"/>
        <end position="121"/>
    </location>
</feature>
<keyword evidence="2 4" id="KW-0597">Phosphoprotein</keyword>
<dbReference type="PANTHER" id="PTHR44591">
    <property type="entry name" value="STRESS RESPONSE REGULATOR PROTEIN 1"/>
    <property type="match status" value="1"/>
</dbReference>
<evidence type="ECO:0000256" key="3">
    <source>
        <dbReference type="ARBA" id="ARBA00024867"/>
    </source>
</evidence>
<dbReference type="Proteomes" id="UP000236311">
    <property type="component" value="Unassembled WGS sequence"/>
</dbReference>
<protein>
    <recommendedName>
        <fullName evidence="1">Stage 0 sporulation protein A homolog</fullName>
    </recommendedName>
</protein>
<evidence type="ECO:0000256" key="1">
    <source>
        <dbReference type="ARBA" id="ARBA00018672"/>
    </source>
</evidence>
<dbReference type="InterPro" id="IPR050595">
    <property type="entry name" value="Bact_response_regulator"/>
</dbReference>
<dbReference type="RefSeq" id="WP_103238393.1">
    <property type="nucleotide sequence ID" value="NZ_JANJZD010000004.1"/>
</dbReference>
<dbReference type="Gene3D" id="3.40.50.2300">
    <property type="match status" value="1"/>
</dbReference>
<evidence type="ECO:0000313" key="7">
    <source>
        <dbReference type="Proteomes" id="UP000236311"/>
    </source>
</evidence>
<name>A0A2K4ZCV9_9FIRM</name>
<dbReference type="InterPro" id="IPR011006">
    <property type="entry name" value="CheY-like_superfamily"/>
</dbReference>
<dbReference type="SMART" id="SM00448">
    <property type="entry name" value="REC"/>
    <property type="match status" value="1"/>
</dbReference>
<dbReference type="PROSITE" id="PS50110">
    <property type="entry name" value="RESPONSE_REGULATORY"/>
    <property type="match status" value="1"/>
</dbReference>
<dbReference type="CDD" id="cd17536">
    <property type="entry name" value="REC_YesN-like"/>
    <property type="match status" value="1"/>
</dbReference>
<evidence type="ECO:0000256" key="2">
    <source>
        <dbReference type="ARBA" id="ARBA00022553"/>
    </source>
</evidence>
<dbReference type="SUPFAM" id="SSF52172">
    <property type="entry name" value="CheY-like"/>
    <property type="match status" value="1"/>
</dbReference>
<comment type="function">
    <text evidence="3">May play the central regulatory role in sporulation. It may be an element of the effector pathway responsible for the activation of sporulation genes in response to nutritional stress. Spo0A may act in concert with spo0H (a sigma factor) to control the expression of some genes that are critical to the sporulation process.</text>
</comment>
<feature type="modified residue" description="4-aspartylphosphate" evidence="4">
    <location>
        <position position="55"/>
    </location>
</feature>
<accession>A0A2K4ZCV9</accession>
<dbReference type="PANTHER" id="PTHR44591:SF3">
    <property type="entry name" value="RESPONSE REGULATORY DOMAIN-CONTAINING PROTEIN"/>
    <property type="match status" value="1"/>
</dbReference>
<dbReference type="InterPro" id="IPR001789">
    <property type="entry name" value="Sig_transdc_resp-reg_receiver"/>
</dbReference>
<dbReference type="EMBL" id="OFSM01000004">
    <property type="protein sequence ID" value="SOY28298.1"/>
    <property type="molecule type" value="Genomic_DNA"/>
</dbReference>
<proteinExistence type="predicted"/>
<organism evidence="6 7">
    <name type="scientific">Acetatifactor muris</name>
    <dbReference type="NCBI Taxonomy" id="879566"/>
    <lineage>
        <taxon>Bacteria</taxon>
        <taxon>Bacillati</taxon>
        <taxon>Bacillota</taxon>
        <taxon>Clostridia</taxon>
        <taxon>Lachnospirales</taxon>
        <taxon>Lachnospiraceae</taxon>
        <taxon>Acetatifactor</taxon>
    </lineage>
</organism>
<dbReference type="AlphaFoldDB" id="A0A2K4ZCV9"/>
<reference evidence="6 7" key="1">
    <citation type="submission" date="2018-01" db="EMBL/GenBank/DDBJ databases">
        <authorList>
            <person name="Gaut B.S."/>
            <person name="Morton B.R."/>
            <person name="Clegg M.T."/>
            <person name="Duvall M.R."/>
        </authorList>
    </citation>
    <scope>NUCLEOTIDE SEQUENCE [LARGE SCALE GENOMIC DNA]</scope>
    <source>
        <strain evidence="6">GP69</strain>
    </source>
</reference>
<dbReference type="OrthoDB" id="1769137at2"/>
<dbReference type="GO" id="GO:0000160">
    <property type="term" value="P:phosphorelay signal transduction system"/>
    <property type="evidence" value="ECO:0007669"/>
    <property type="project" value="InterPro"/>
</dbReference>
<evidence type="ECO:0000313" key="6">
    <source>
        <dbReference type="EMBL" id="SOY28298.1"/>
    </source>
</evidence>